<evidence type="ECO:0000313" key="1">
    <source>
        <dbReference type="EMBL" id="RRT76656.1"/>
    </source>
</evidence>
<dbReference type="Proteomes" id="UP000287651">
    <property type="component" value="Unassembled WGS sequence"/>
</dbReference>
<dbReference type="AlphaFoldDB" id="A0A427AKF5"/>
<gene>
    <name evidence="1" type="ORF">B296_00004626</name>
</gene>
<evidence type="ECO:0000313" key="2">
    <source>
        <dbReference type="Proteomes" id="UP000287651"/>
    </source>
</evidence>
<dbReference type="Gene3D" id="3.40.50.2300">
    <property type="match status" value="1"/>
</dbReference>
<reference evidence="1 2" key="1">
    <citation type="journal article" date="2014" name="Agronomy (Basel)">
        <title>A Draft Genome Sequence for Ensete ventricosum, the Drought-Tolerant Tree Against Hunger.</title>
        <authorList>
            <person name="Harrison J."/>
            <person name="Moore K.A."/>
            <person name="Paszkiewicz K."/>
            <person name="Jones T."/>
            <person name="Grant M."/>
            <person name="Ambacheew D."/>
            <person name="Muzemil S."/>
            <person name="Studholme D.J."/>
        </authorList>
    </citation>
    <scope>NUCLEOTIDE SEQUENCE [LARGE SCALE GENOMIC DNA]</scope>
</reference>
<organism evidence="1 2">
    <name type="scientific">Ensete ventricosum</name>
    <name type="common">Abyssinian banana</name>
    <name type="synonym">Musa ensete</name>
    <dbReference type="NCBI Taxonomy" id="4639"/>
    <lineage>
        <taxon>Eukaryota</taxon>
        <taxon>Viridiplantae</taxon>
        <taxon>Streptophyta</taxon>
        <taxon>Embryophyta</taxon>
        <taxon>Tracheophyta</taxon>
        <taxon>Spermatophyta</taxon>
        <taxon>Magnoliopsida</taxon>
        <taxon>Liliopsida</taxon>
        <taxon>Zingiberales</taxon>
        <taxon>Musaceae</taxon>
        <taxon>Ensete</taxon>
    </lineage>
</organism>
<dbReference type="EMBL" id="AMZH03002135">
    <property type="protein sequence ID" value="RRT76656.1"/>
    <property type="molecule type" value="Genomic_DNA"/>
</dbReference>
<protein>
    <submittedName>
        <fullName evidence="1">Uncharacterized protein</fullName>
    </submittedName>
</protein>
<name>A0A427AKF5_ENSVE</name>
<comment type="caution">
    <text evidence="1">The sequence shown here is derived from an EMBL/GenBank/DDBJ whole genome shotgun (WGS) entry which is preliminary data.</text>
</comment>
<sequence length="307" mass="34789">MLWYYRGKTFVKSLIPYSYRGSMLGCERGRGVVGLPIPWKQGSYQRLNHPSRWGLVFTQRRSIVDAGMPQGGGLESRRRPLTITPDDVRGYKAAQNKVYGRKIVNRLYEIYSKELNNKRFAYDGDGSTVGGDLKRSKRSGVASFSGPATLMAITQTLLTWLVVYVHAEDSTPAFAPPRAASLLIQKMEEPSVFLEEDREWMRSDPILRVEKMFKKLETKFTEPPRFILCVLPERKICDIYGESKPRSPWLSPSITTSITYILPSSLLQVLGRGKTFINSVSSLNVSLLQSPLRTNIWPMSSSKSILR</sequence>
<accession>A0A427AKF5</accession>
<proteinExistence type="predicted"/>